<dbReference type="CDD" id="cd19757">
    <property type="entry name" value="Bbox1"/>
    <property type="match status" value="1"/>
</dbReference>
<accession>A0A8B6EUU6</accession>
<feature type="domain" description="B box-type" evidence="2">
    <location>
        <begin position="1"/>
        <end position="51"/>
    </location>
</feature>
<dbReference type="EMBL" id="UYJE01005644">
    <property type="protein sequence ID" value="VDI38935.1"/>
    <property type="molecule type" value="Genomic_DNA"/>
</dbReference>
<dbReference type="PROSITE" id="PS50119">
    <property type="entry name" value="ZF_BBOX"/>
    <property type="match status" value="1"/>
</dbReference>
<sequence>MENSQCEPCKARDNNNKPTHWCVICEEALCLQCAEHHRVQKMSRRHELLDINIKPTYINISDQRCSKHDNLSFEYFCVDHESLCCKECQVESHRSCQKIMSVDIASKGIKSSQSFIDAVELIEQVLMTTPTIIKDRHTLIESIESEANFVKDEVRKVKEEAITHIEYLAKLLLEDLKLKKDKIVTNAKGQIDELEDIKRTTKEKKDTFDIVEKHGSEKQTFLAVHVHKTVLDELEERISAITEKTTYSSIKLNPNLLKKCITSIGTIEIKELPTATEFVKRKKRQSQIPIAQRQHLPSFIQKNAIIGTGDVGGLVVSDKDELFISSTLSIFQKKILVYDNNEKLKHEMNLTFPPGQIAIFPCQNKGIITSSRIYLNIFQFVDFQTYKVINEISIEGCQGGGIAASNENICIGTKGAMKVLDHNGRYIRFIKMNNDKRTPRYIVLDKSGNIYHSDSEVVCCTRIDGENLFTYKPPDNKMLYGVAVDSRGYVYVVVQNQSVCRLNPDGTFRDLVVVNEDSKRPFKDICFNKDCTKLYISYEEGVLVYTRQ</sequence>
<name>A0A8B6EUU6_MYTGA</name>
<dbReference type="InterPro" id="IPR011042">
    <property type="entry name" value="6-blade_b-propeller_TolB-like"/>
</dbReference>
<gene>
    <name evidence="3" type="ORF">MGAL_10B060040</name>
</gene>
<dbReference type="CDD" id="cd19776">
    <property type="entry name" value="Bbox2_TRIM25_C-IV"/>
    <property type="match status" value="1"/>
</dbReference>
<dbReference type="Gene3D" id="3.30.160.60">
    <property type="entry name" value="Classic Zinc Finger"/>
    <property type="match status" value="1"/>
</dbReference>
<dbReference type="PANTHER" id="PTHR25462:SF307">
    <property type="entry name" value="TRIPARTITE MOTIF-CONTAINING PROTEIN 45"/>
    <property type="match status" value="1"/>
</dbReference>
<dbReference type="SMART" id="SM00336">
    <property type="entry name" value="BBOX"/>
    <property type="match status" value="2"/>
</dbReference>
<dbReference type="SUPFAM" id="SSF63829">
    <property type="entry name" value="Calcium-dependent phosphotriesterase"/>
    <property type="match status" value="1"/>
</dbReference>
<dbReference type="SUPFAM" id="SSF57845">
    <property type="entry name" value="B-box zinc-binding domain"/>
    <property type="match status" value="1"/>
</dbReference>
<keyword evidence="1" id="KW-0479">Metal-binding</keyword>
<dbReference type="AlphaFoldDB" id="A0A8B6EUU6"/>
<keyword evidence="4" id="KW-1185">Reference proteome</keyword>
<protein>
    <recommendedName>
        <fullName evidence="2">B box-type domain-containing protein</fullName>
    </recommendedName>
</protein>
<keyword evidence="1" id="KW-0862">Zinc</keyword>
<proteinExistence type="predicted"/>
<evidence type="ECO:0000313" key="4">
    <source>
        <dbReference type="Proteomes" id="UP000596742"/>
    </source>
</evidence>
<dbReference type="GO" id="GO:0008270">
    <property type="term" value="F:zinc ion binding"/>
    <property type="evidence" value="ECO:0007669"/>
    <property type="project" value="UniProtKB-KW"/>
</dbReference>
<evidence type="ECO:0000259" key="2">
    <source>
        <dbReference type="PROSITE" id="PS50119"/>
    </source>
</evidence>
<dbReference type="InterPro" id="IPR000315">
    <property type="entry name" value="Znf_B-box"/>
</dbReference>
<evidence type="ECO:0000256" key="1">
    <source>
        <dbReference type="PROSITE-ProRule" id="PRU00024"/>
    </source>
</evidence>
<dbReference type="OrthoDB" id="6097706at2759"/>
<comment type="caution">
    <text evidence="3">The sequence shown here is derived from an EMBL/GenBank/DDBJ whole genome shotgun (WGS) entry which is preliminary data.</text>
</comment>
<reference evidence="3" key="1">
    <citation type="submission" date="2018-11" db="EMBL/GenBank/DDBJ databases">
        <authorList>
            <person name="Alioto T."/>
            <person name="Alioto T."/>
        </authorList>
    </citation>
    <scope>NUCLEOTIDE SEQUENCE</scope>
</reference>
<dbReference type="PANTHER" id="PTHR25462">
    <property type="entry name" value="BONUS, ISOFORM C-RELATED"/>
    <property type="match status" value="1"/>
</dbReference>
<evidence type="ECO:0000313" key="3">
    <source>
        <dbReference type="EMBL" id="VDI38935.1"/>
    </source>
</evidence>
<organism evidence="3 4">
    <name type="scientific">Mytilus galloprovincialis</name>
    <name type="common">Mediterranean mussel</name>
    <dbReference type="NCBI Taxonomy" id="29158"/>
    <lineage>
        <taxon>Eukaryota</taxon>
        <taxon>Metazoa</taxon>
        <taxon>Spiralia</taxon>
        <taxon>Lophotrochozoa</taxon>
        <taxon>Mollusca</taxon>
        <taxon>Bivalvia</taxon>
        <taxon>Autobranchia</taxon>
        <taxon>Pteriomorphia</taxon>
        <taxon>Mytilida</taxon>
        <taxon>Mytiloidea</taxon>
        <taxon>Mytilidae</taxon>
        <taxon>Mytilinae</taxon>
        <taxon>Mytilus</taxon>
    </lineage>
</organism>
<dbReference type="Gene3D" id="2.120.10.30">
    <property type="entry name" value="TolB, C-terminal domain"/>
    <property type="match status" value="1"/>
</dbReference>
<keyword evidence="1" id="KW-0863">Zinc-finger</keyword>
<dbReference type="InterPro" id="IPR047153">
    <property type="entry name" value="TRIM45/56/19-like"/>
</dbReference>
<dbReference type="Proteomes" id="UP000596742">
    <property type="component" value="Unassembled WGS sequence"/>
</dbReference>